<sequence length="33" mass="3630">MSVILYFLARKLLPPETEAVEGGSEAIKKHSQS</sequence>
<protein>
    <submittedName>
        <fullName evidence="1">Membrane-bound protein</fullName>
    </submittedName>
</protein>
<evidence type="ECO:0000313" key="1">
    <source>
        <dbReference type="EMBL" id="VFS33017.1"/>
    </source>
</evidence>
<reference evidence="1 2" key="1">
    <citation type="submission" date="2019-03" db="EMBL/GenBank/DDBJ databases">
        <authorList>
            <consortium name="Pathogen Informatics"/>
        </authorList>
    </citation>
    <scope>NUCLEOTIDE SEQUENCE [LARGE SCALE GENOMIC DNA]</scope>
    <source>
        <strain evidence="1 2">NCTC9001</strain>
    </source>
</reference>
<organism evidence="1 2">
    <name type="scientific">Escherichia coli</name>
    <dbReference type="NCBI Taxonomy" id="562"/>
    <lineage>
        <taxon>Bacteria</taxon>
        <taxon>Pseudomonadati</taxon>
        <taxon>Pseudomonadota</taxon>
        <taxon>Gammaproteobacteria</taxon>
        <taxon>Enterobacterales</taxon>
        <taxon>Enterobacteriaceae</taxon>
        <taxon>Escherichia</taxon>
    </lineage>
</organism>
<dbReference type="AlphaFoldDB" id="A0A484YBC4"/>
<accession>A0A484YBC4</accession>
<gene>
    <name evidence="1" type="ORF">NCTC9001_04592</name>
</gene>
<evidence type="ECO:0000313" key="2">
    <source>
        <dbReference type="Proteomes" id="UP000372890"/>
    </source>
</evidence>
<dbReference type="Proteomes" id="UP000372890">
    <property type="component" value="Unassembled WGS sequence"/>
</dbReference>
<proteinExistence type="predicted"/>
<name>A0A484YBC4_ECOLX</name>
<dbReference type="EMBL" id="CAADIS010000005">
    <property type="protein sequence ID" value="VFS33017.1"/>
    <property type="molecule type" value="Genomic_DNA"/>
</dbReference>